<organism evidence="1 2">
    <name type="scientific">Streptococcus ratti FA-1 = DSM 20564</name>
    <dbReference type="NCBI Taxonomy" id="699248"/>
    <lineage>
        <taxon>Bacteria</taxon>
        <taxon>Bacillati</taxon>
        <taxon>Bacillota</taxon>
        <taxon>Bacilli</taxon>
        <taxon>Lactobacillales</taxon>
        <taxon>Streptococcaceae</taxon>
        <taxon>Streptococcus</taxon>
    </lineage>
</organism>
<gene>
    <name evidence="1" type="ORF">SRA_05671</name>
</gene>
<dbReference type="Proteomes" id="UP000007815">
    <property type="component" value="Unassembled WGS sequence"/>
</dbReference>
<reference evidence="1 2" key="1">
    <citation type="submission" date="2009-12" db="EMBL/GenBank/DDBJ databases">
        <authorList>
            <person name="Lefebure T."/>
            <person name="Cornejo O.E."/>
            <person name="Pavinski Bitar P.D."/>
            <person name="Lang P."/>
            <person name="Stanhope M.J."/>
        </authorList>
    </citation>
    <scope>NUCLEOTIDE SEQUENCE [LARGE SCALE GENOMIC DNA]</scope>
    <source>
        <strain evidence="1 2">FA-1</strain>
    </source>
</reference>
<accession>A0ABP2QYN2</accession>
<comment type="caution">
    <text evidence="1">The sequence shown here is derived from an EMBL/GenBank/DDBJ whole genome shotgun (WGS) entry which is preliminary data.</text>
</comment>
<sequence>MLNLSGKRTEDKQIFSVFLMALLITRSRKLSSGSFFFL</sequence>
<keyword evidence="2" id="KW-1185">Reference proteome</keyword>
<evidence type="ECO:0000313" key="2">
    <source>
        <dbReference type="Proteomes" id="UP000007815"/>
    </source>
</evidence>
<evidence type="ECO:0000313" key="1">
    <source>
        <dbReference type="EMBL" id="EJN94002.1"/>
    </source>
</evidence>
<proteinExistence type="predicted"/>
<dbReference type="EMBL" id="AJTZ01000005">
    <property type="protein sequence ID" value="EJN94002.1"/>
    <property type="molecule type" value="Genomic_DNA"/>
</dbReference>
<name>A0ABP2QYN2_STRRT</name>
<protein>
    <submittedName>
        <fullName evidence="1">Uncharacterized protein</fullName>
    </submittedName>
</protein>